<protein>
    <submittedName>
        <fullName evidence="1">Uncharacterized protein</fullName>
    </submittedName>
</protein>
<evidence type="ECO:0000313" key="2">
    <source>
        <dbReference type="Proteomes" id="UP001162501"/>
    </source>
</evidence>
<evidence type="ECO:0000313" key="1">
    <source>
        <dbReference type="EMBL" id="CAN0362139.1"/>
    </source>
</evidence>
<gene>
    <name evidence="1" type="ORF">MRATA1EN22A_LOCUS16531</name>
</gene>
<dbReference type="Proteomes" id="UP001162501">
    <property type="component" value="Chromosome 27"/>
</dbReference>
<accession>A0AC59ZC16</accession>
<organism evidence="1 2">
    <name type="scientific">Rangifer tarandus platyrhynchus</name>
    <name type="common">Svalbard reindeer</name>
    <dbReference type="NCBI Taxonomy" id="3082113"/>
    <lineage>
        <taxon>Eukaryota</taxon>
        <taxon>Metazoa</taxon>
        <taxon>Chordata</taxon>
        <taxon>Craniata</taxon>
        <taxon>Vertebrata</taxon>
        <taxon>Euteleostomi</taxon>
        <taxon>Mammalia</taxon>
        <taxon>Eutheria</taxon>
        <taxon>Laurasiatheria</taxon>
        <taxon>Artiodactyla</taxon>
        <taxon>Ruminantia</taxon>
        <taxon>Pecora</taxon>
        <taxon>Cervidae</taxon>
        <taxon>Odocoileinae</taxon>
        <taxon>Rangifer</taxon>
    </lineage>
</organism>
<sequence>MLSLEGHLGNLKQPFVGGKGVLTSSVSCPSALWLSLGWGPHGEGFRYSERASLFYGVVVTSSIAAQFLLPPSHSSTMQGFLYPQRWVRAAALSYGCGFFHFLLG</sequence>
<reference evidence="1" key="2">
    <citation type="submission" date="2025-03" db="EMBL/GenBank/DDBJ databases">
        <authorList>
            <consortium name="ELIXIR-Norway"/>
            <consortium name="Elixir Norway"/>
        </authorList>
    </citation>
    <scope>NUCLEOTIDE SEQUENCE</scope>
</reference>
<dbReference type="EMBL" id="OX596111">
    <property type="protein sequence ID" value="CAN0362139.1"/>
    <property type="molecule type" value="Genomic_DNA"/>
</dbReference>
<reference evidence="1" key="1">
    <citation type="submission" date="2023-05" db="EMBL/GenBank/DDBJ databases">
        <authorList>
            <consortium name="ELIXIR-Norway"/>
        </authorList>
    </citation>
    <scope>NUCLEOTIDE SEQUENCE</scope>
</reference>
<proteinExistence type="predicted"/>
<name>A0AC59ZC16_RANTA</name>